<keyword evidence="7" id="KW-1185">Reference proteome</keyword>
<dbReference type="OrthoDB" id="7186766at2"/>
<keyword evidence="2" id="KW-0479">Metal-binding</keyword>
<keyword evidence="3" id="KW-0862">Zinc</keyword>
<evidence type="ECO:0000256" key="4">
    <source>
        <dbReference type="ARBA" id="ARBA00023239"/>
    </source>
</evidence>
<reference evidence="6 7" key="1">
    <citation type="submission" date="2018-09" db="EMBL/GenBank/DDBJ databases">
        <title>Altererythrobacter spongiae sp. nov., isolated from a marine sponge.</title>
        <authorList>
            <person name="Zhuang L."/>
            <person name="Luo L."/>
        </authorList>
    </citation>
    <scope>NUCLEOTIDE SEQUENCE [LARGE SCALE GENOMIC DNA]</scope>
    <source>
        <strain evidence="6 7">HN-Y73</strain>
    </source>
</reference>
<dbReference type="PANTHER" id="PTHR33337">
    <property type="entry name" value="GFA DOMAIN-CONTAINING PROTEIN"/>
    <property type="match status" value="1"/>
</dbReference>
<comment type="caution">
    <text evidence="6">The sequence shown here is derived from an EMBL/GenBank/DDBJ whole genome shotgun (WGS) entry which is preliminary data.</text>
</comment>
<dbReference type="Gene3D" id="3.90.1590.10">
    <property type="entry name" value="glutathione-dependent formaldehyde- activating enzyme (gfa)"/>
    <property type="match status" value="1"/>
</dbReference>
<dbReference type="Proteomes" id="UP000284395">
    <property type="component" value="Unassembled WGS sequence"/>
</dbReference>
<organism evidence="6 7">
    <name type="scientific">Altericroceibacterium spongiae</name>
    <dbReference type="NCBI Taxonomy" id="2320269"/>
    <lineage>
        <taxon>Bacteria</taxon>
        <taxon>Pseudomonadati</taxon>
        <taxon>Pseudomonadota</taxon>
        <taxon>Alphaproteobacteria</taxon>
        <taxon>Sphingomonadales</taxon>
        <taxon>Erythrobacteraceae</taxon>
        <taxon>Altericroceibacterium</taxon>
    </lineage>
</organism>
<dbReference type="SUPFAM" id="SSF51316">
    <property type="entry name" value="Mss4-like"/>
    <property type="match status" value="1"/>
</dbReference>
<gene>
    <name evidence="6" type="ORF">D6851_15375</name>
</gene>
<dbReference type="GO" id="GO:0016846">
    <property type="term" value="F:carbon-sulfur lyase activity"/>
    <property type="evidence" value="ECO:0007669"/>
    <property type="project" value="InterPro"/>
</dbReference>
<protein>
    <submittedName>
        <fullName evidence="6">GFA family protein</fullName>
    </submittedName>
</protein>
<dbReference type="GO" id="GO:0046872">
    <property type="term" value="F:metal ion binding"/>
    <property type="evidence" value="ECO:0007669"/>
    <property type="project" value="UniProtKB-KW"/>
</dbReference>
<dbReference type="Pfam" id="PF04828">
    <property type="entry name" value="GFA"/>
    <property type="match status" value="1"/>
</dbReference>
<evidence type="ECO:0000259" key="5">
    <source>
        <dbReference type="PROSITE" id="PS51891"/>
    </source>
</evidence>
<sequence>MSDTPADTPLSSATAPDAPVSGRCLCGAVEIVLEKPDPAINVCHCAMCLRWGGGPFAAVRAANHSIAGEDAVHIYRSSDWAERASCRECGSSLWYHYLPDGHLSFAAGLFTPPAYMAISEQIFVDEKPHWYDFTQQTPMKTGAEIIAETKAAEG</sequence>
<comment type="similarity">
    <text evidence="1">Belongs to the Gfa family.</text>
</comment>
<evidence type="ECO:0000313" key="7">
    <source>
        <dbReference type="Proteomes" id="UP000284395"/>
    </source>
</evidence>
<dbReference type="InterPro" id="IPR006913">
    <property type="entry name" value="CENP-V/GFA"/>
</dbReference>
<dbReference type="PANTHER" id="PTHR33337:SF40">
    <property type="entry name" value="CENP-V_GFA DOMAIN-CONTAINING PROTEIN-RELATED"/>
    <property type="match status" value="1"/>
</dbReference>
<evidence type="ECO:0000256" key="1">
    <source>
        <dbReference type="ARBA" id="ARBA00005495"/>
    </source>
</evidence>
<feature type="domain" description="CENP-V/GFA" evidence="5">
    <location>
        <begin position="20"/>
        <end position="132"/>
    </location>
</feature>
<name>A0A420EC27_9SPHN</name>
<accession>A0A420EC27</accession>
<dbReference type="RefSeq" id="WP_120325828.1">
    <property type="nucleotide sequence ID" value="NZ_RAPF01000011.1"/>
</dbReference>
<proteinExistence type="inferred from homology"/>
<keyword evidence="4" id="KW-0456">Lyase</keyword>
<evidence type="ECO:0000313" key="6">
    <source>
        <dbReference type="EMBL" id="RKF18238.1"/>
    </source>
</evidence>
<evidence type="ECO:0000256" key="2">
    <source>
        <dbReference type="ARBA" id="ARBA00022723"/>
    </source>
</evidence>
<dbReference type="InterPro" id="IPR011057">
    <property type="entry name" value="Mss4-like_sf"/>
</dbReference>
<evidence type="ECO:0000256" key="3">
    <source>
        <dbReference type="ARBA" id="ARBA00022833"/>
    </source>
</evidence>
<dbReference type="EMBL" id="RAPF01000011">
    <property type="protein sequence ID" value="RKF18238.1"/>
    <property type="molecule type" value="Genomic_DNA"/>
</dbReference>
<dbReference type="PROSITE" id="PS51891">
    <property type="entry name" value="CENP_V_GFA"/>
    <property type="match status" value="1"/>
</dbReference>
<dbReference type="AlphaFoldDB" id="A0A420EC27"/>